<dbReference type="SMART" id="SM00054">
    <property type="entry name" value="EFh"/>
    <property type="match status" value="2"/>
</dbReference>
<protein>
    <recommendedName>
        <fullName evidence="5">EF-hand domain-containing protein</fullName>
    </recommendedName>
</protein>
<evidence type="ECO:0000256" key="3">
    <source>
        <dbReference type="ARBA" id="ARBA00022837"/>
    </source>
</evidence>
<gene>
    <name evidence="6" type="ORF">HZH66_008116</name>
</gene>
<dbReference type="EMBL" id="JACSEA010000008">
    <property type="protein sequence ID" value="KAF7394942.1"/>
    <property type="molecule type" value="Genomic_DNA"/>
</dbReference>
<evidence type="ECO:0000256" key="1">
    <source>
        <dbReference type="ARBA" id="ARBA00022723"/>
    </source>
</evidence>
<evidence type="ECO:0000256" key="4">
    <source>
        <dbReference type="ARBA" id="ARBA00022842"/>
    </source>
</evidence>
<accession>A0A834JV43</accession>
<keyword evidence="2" id="KW-0677">Repeat</keyword>
<proteinExistence type="predicted"/>
<keyword evidence="1" id="KW-0479">Metal-binding</keyword>
<dbReference type="InterPro" id="IPR051433">
    <property type="entry name" value="CIBP"/>
</dbReference>
<dbReference type="GO" id="GO:0000287">
    <property type="term" value="F:magnesium ion binding"/>
    <property type="evidence" value="ECO:0007669"/>
    <property type="project" value="TreeGrafter"/>
</dbReference>
<feature type="domain" description="EF-hand" evidence="5">
    <location>
        <begin position="151"/>
        <end position="186"/>
    </location>
</feature>
<evidence type="ECO:0000256" key="2">
    <source>
        <dbReference type="ARBA" id="ARBA00022737"/>
    </source>
</evidence>
<dbReference type="SUPFAM" id="SSF47473">
    <property type="entry name" value="EF-hand"/>
    <property type="match status" value="1"/>
</dbReference>
<name>A0A834JV43_VESVU</name>
<keyword evidence="7" id="KW-1185">Reference proteome</keyword>
<keyword evidence="3" id="KW-0106">Calcium</keyword>
<keyword evidence="4" id="KW-0460">Magnesium</keyword>
<dbReference type="Pfam" id="PF13499">
    <property type="entry name" value="EF-hand_7"/>
    <property type="match status" value="1"/>
</dbReference>
<organism evidence="6 7">
    <name type="scientific">Vespula vulgaris</name>
    <name type="common">Yellow jacket</name>
    <name type="synonym">Wasp</name>
    <dbReference type="NCBI Taxonomy" id="7454"/>
    <lineage>
        <taxon>Eukaryota</taxon>
        <taxon>Metazoa</taxon>
        <taxon>Ecdysozoa</taxon>
        <taxon>Arthropoda</taxon>
        <taxon>Hexapoda</taxon>
        <taxon>Insecta</taxon>
        <taxon>Pterygota</taxon>
        <taxon>Neoptera</taxon>
        <taxon>Endopterygota</taxon>
        <taxon>Hymenoptera</taxon>
        <taxon>Apocrita</taxon>
        <taxon>Aculeata</taxon>
        <taxon>Vespoidea</taxon>
        <taxon>Vespidae</taxon>
        <taxon>Vespinae</taxon>
        <taxon>Vespula</taxon>
    </lineage>
</organism>
<dbReference type="PANTHER" id="PTHR45791:SF9">
    <property type="entry name" value="FREQUENIN-1-LIKE PROTEIN"/>
    <property type="match status" value="1"/>
</dbReference>
<dbReference type="InterPro" id="IPR018247">
    <property type="entry name" value="EF_Hand_1_Ca_BS"/>
</dbReference>
<evidence type="ECO:0000313" key="7">
    <source>
        <dbReference type="Proteomes" id="UP000614350"/>
    </source>
</evidence>
<dbReference type="PANTHER" id="PTHR45791">
    <property type="entry name" value="CALCIUM AND INTEGRIN BINDING FAMILY MEMBER 2"/>
    <property type="match status" value="1"/>
</dbReference>
<dbReference type="InterPro" id="IPR002048">
    <property type="entry name" value="EF_hand_dom"/>
</dbReference>
<dbReference type="PROSITE" id="PS50222">
    <property type="entry name" value="EF_HAND_2"/>
    <property type="match status" value="1"/>
</dbReference>
<sequence length="194" mass="22674">MGNFRSNHILTNELIEEYVELSYLSKSEIYHIFDLLNNLTPGILHDNLHYRFTKKQIDEILPQVRHSPFRDSIYRIFSSEQDECLSFEDVLDLCSAFSENCPLNVRSAWAFLIFDFDGDDQLALNDLIEAVQKLTGINENGEIKNEMDHEHAEKVARLMISEMDFSENGSISPQEFERLVARMPDFAHSFRFKF</sequence>
<dbReference type="AlphaFoldDB" id="A0A834JV43"/>
<reference evidence="6" key="1">
    <citation type="journal article" date="2020" name="G3 (Bethesda)">
        <title>High-Quality Assemblies for Three Invasive Social Wasps from the &lt;i&gt;Vespula&lt;/i&gt; Genus.</title>
        <authorList>
            <person name="Harrop T.W.R."/>
            <person name="Guhlin J."/>
            <person name="McLaughlin G.M."/>
            <person name="Permina E."/>
            <person name="Stockwell P."/>
            <person name="Gilligan J."/>
            <person name="Le Lec M.F."/>
            <person name="Gruber M.A.M."/>
            <person name="Quinn O."/>
            <person name="Lovegrove M."/>
            <person name="Duncan E.J."/>
            <person name="Remnant E.J."/>
            <person name="Van Eeckhoven J."/>
            <person name="Graham B."/>
            <person name="Knapp R.A."/>
            <person name="Langford K.W."/>
            <person name="Kronenberg Z."/>
            <person name="Press M.O."/>
            <person name="Eacker S.M."/>
            <person name="Wilson-Rankin E.E."/>
            <person name="Purcell J."/>
            <person name="Lester P.J."/>
            <person name="Dearden P.K."/>
        </authorList>
    </citation>
    <scope>NUCLEOTIDE SEQUENCE</scope>
    <source>
        <strain evidence="6">Marl-1</strain>
    </source>
</reference>
<dbReference type="InterPro" id="IPR011992">
    <property type="entry name" value="EF-hand-dom_pair"/>
</dbReference>
<comment type="caution">
    <text evidence="6">The sequence shown here is derived from an EMBL/GenBank/DDBJ whole genome shotgun (WGS) entry which is preliminary data.</text>
</comment>
<dbReference type="Proteomes" id="UP000614350">
    <property type="component" value="Unassembled WGS sequence"/>
</dbReference>
<evidence type="ECO:0000259" key="5">
    <source>
        <dbReference type="PROSITE" id="PS50222"/>
    </source>
</evidence>
<dbReference type="GO" id="GO:0005509">
    <property type="term" value="F:calcium ion binding"/>
    <property type="evidence" value="ECO:0007669"/>
    <property type="project" value="InterPro"/>
</dbReference>
<dbReference type="PROSITE" id="PS00018">
    <property type="entry name" value="EF_HAND_1"/>
    <property type="match status" value="2"/>
</dbReference>
<evidence type="ECO:0000313" key="6">
    <source>
        <dbReference type="EMBL" id="KAF7394942.1"/>
    </source>
</evidence>
<dbReference type="Gene3D" id="1.10.238.10">
    <property type="entry name" value="EF-hand"/>
    <property type="match status" value="2"/>
</dbReference>